<dbReference type="InterPro" id="IPR012910">
    <property type="entry name" value="Plug_dom"/>
</dbReference>
<reference evidence="13 14" key="1">
    <citation type="submission" date="2019-12" db="EMBL/GenBank/DDBJ databases">
        <title>Genomic-based taxomic classification of the family Erythrobacteraceae.</title>
        <authorList>
            <person name="Xu L."/>
        </authorList>
    </citation>
    <scope>NUCLEOTIDE SEQUENCE [LARGE SCALE GENOMIC DNA]</scope>
    <source>
        <strain evidence="13 14">MCCC 1A09962</strain>
    </source>
</reference>
<keyword evidence="7 8" id="KW-0998">Cell outer membrane</keyword>
<evidence type="ECO:0000256" key="3">
    <source>
        <dbReference type="ARBA" id="ARBA00022452"/>
    </source>
</evidence>
<evidence type="ECO:0000256" key="5">
    <source>
        <dbReference type="ARBA" id="ARBA00023077"/>
    </source>
</evidence>
<dbReference type="RefSeq" id="WP_160684981.1">
    <property type="nucleotide sequence ID" value="NZ_WTYW01000005.1"/>
</dbReference>
<proteinExistence type="inferred from homology"/>
<feature type="chain" id="PRO_5032950921" evidence="10">
    <location>
        <begin position="33"/>
        <end position="1005"/>
    </location>
</feature>
<dbReference type="OrthoDB" id="7614575at2"/>
<evidence type="ECO:0000256" key="7">
    <source>
        <dbReference type="ARBA" id="ARBA00023237"/>
    </source>
</evidence>
<evidence type="ECO:0000259" key="12">
    <source>
        <dbReference type="Pfam" id="PF07715"/>
    </source>
</evidence>
<dbReference type="AlphaFoldDB" id="A0A844ZJ68"/>
<feature type="domain" description="TonB-dependent receptor-like beta-barrel" evidence="11">
    <location>
        <begin position="385"/>
        <end position="971"/>
    </location>
</feature>
<dbReference type="Gene3D" id="2.40.170.20">
    <property type="entry name" value="TonB-dependent receptor, beta-barrel domain"/>
    <property type="match status" value="1"/>
</dbReference>
<dbReference type="SUPFAM" id="SSF56935">
    <property type="entry name" value="Porins"/>
    <property type="match status" value="1"/>
</dbReference>
<dbReference type="Pfam" id="PF00593">
    <property type="entry name" value="TonB_dep_Rec_b-barrel"/>
    <property type="match status" value="1"/>
</dbReference>
<dbReference type="PANTHER" id="PTHR47234">
    <property type="match status" value="1"/>
</dbReference>
<keyword evidence="3 8" id="KW-1134">Transmembrane beta strand</keyword>
<keyword evidence="10" id="KW-0732">Signal</keyword>
<evidence type="ECO:0000256" key="8">
    <source>
        <dbReference type="PROSITE-ProRule" id="PRU01360"/>
    </source>
</evidence>
<dbReference type="PANTHER" id="PTHR47234:SF2">
    <property type="entry name" value="TONB-DEPENDENT RECEPTOR"/>
    <property type="match status" value="1"/>
</dbReference>
<evidence type="ECO:0000313" key="13">
    <source>
        <dbReference type="EMBL" id="MXO86957.1"/>
    </source>
</evidence>
<dbReference type="Pfam" id="PF07715">
    <property type="entry name" value="Plug"/>
    <property type="match status" value="1"/>
</dbReference>
<dbReference type="EMBL" id="WTYW01000005">
    <property type="protein sequence ID" value="MXO86957.1"/>
    <property type="molecule type" value="Genomic_DNA"/>
</dbReference>
<dbReference type="GO" id="GO:0009279">
    <property type="term" value="C:cell outer membrane"/>
    <property type="evidence" value="ECO:0007669"/>
    <property type="project" value="UniProtKB-SubCell"/>
</dbReference>
<feature type="domain" description="TonB-dependent receptor plug" evidence="12">
    <location>
        <begin position="66"/>
        <end position="181"/>
    </location>
</feature>
<sequence>MAGPQDGYISRFQFSVSTSALALSLMAAPAFAQQSATDPGVLAAQDDEVIENQIVVTGTLIRGTPEDTALPVEVFSSEELTAEGQTSPLDFIKDIPAVGSVLGDSNQFAQGAQGLNGVGTINLRNLGPQRTLVLLNGHRTIQAAGAGISDTNLLPLFALERVELLKDGAAVTYGSDAVAGVANFITRDNFEGVEVQADYTFIDDSDGDWTASILGGINLGADANILAGFGYRHRSPLNAIDRDFANQPFEVNPAGYSGISSIGTYIPLGFIGGAVRPIAGPQRDANCEPLGGVEGTLGSGLATCYYQYTDYNNLVEDQDFYQAFASMNVDLSDDFRFNADALWARSKTLTVLSPSYLTSKGPRGIGLGTPYLIPRNNPGFDDYIAQTGNTDTAIGALVGVYRPLSLGGNPIYGEPFGGQGEAVANSWRVSAGFEHDLGDTIVASLQGTYIDSGSRDFSRDYLSFRLQNAINGFGGPDCDIATGSPGVGNCYFFNPFSNAIPVNPQTGQVNPGYVPGNENREDVIAALFEESGVIDNETQYVVDALVSGSLPGFDLGAGPVAFGVGAQYRKSTFRSRPISVFSDEAQFPCPSPGQELGETNSSGYTCNTPVGPFAFLGSFNDVEVEQDIYAVFGEVLVPVFDRLEVTLALRYEDYGEPVGSTLDPKASFRFEPLDWLVLRGSVGTTFRGPLAGQVTTNSVTALQSITAAGSNFLSVDTRGNPDLSPETAFTYNVGAVIQTGGFNASIDYWSYDFEDQIINQSANAIADTIAPGPSRLADCDSPLRPLITFESGTCVTGTTSGANIVRIATQTVNGPPVETRGVDFEADYTSDLSANLVATIGIAGTWTIDYKVDPFFVNGVQVAEAFNGVGFSNFDRTAPAISELRANAFANFNFGGLNARYIVRYGSGVDDDRYDDPLFADLPQARAAPEPRPESFYGRDGEDSWQHDLTLLYDLPFDFAQVQLQGSVNNIFDEDPPVARLELGYNPFLGTPLGRTYRLGIKAGF</sequence>
<evidence type="ECO:0000256" key="9">
    <source>
        <dbReference type="RuleBase" id="RU003357"/>
    </source>
</evidence>
<keyword evidence="13" id="KW-0675">Receptor</keyword>
<evidence type="ECO:0000256" key="2">
    <source>
        <dbReference type="ARBA" id="ARBA00022448"/>
    </source>
</evidence>
<dbReference type="Proteomes" id="UP000433104">
    <property type="component" value="Unassembled WGS sequence"/>
</dbReference>
<dbReference type="InterPro" id="IPR000531">
    <property type="entry name" value="Beta-barrel_TonB"/>
</dbReference>
<comment type="similarity">
    <text evidence="8 9">Belongs to the TonB-dependent receptor family.</text>
</comment>
<dbReference type="PROSITE" id="PS52016">
    <property type="entry name" value="TONB_DEPENDENT_REC_3"/>
    <property type="match status" value="1"/>
</dbReference>
<keyword evidence="4 8" id="KW-0812">Transmembrane</keyword>
<evidence type="ECO:0000256" key="1">
    <source>
        <dbReference type="ARBA" id="ARBA00004571"/>
    </source>
</evidence>
<evidence type="ECO:0000259" key="11">
    <source>
        <dbReference type="Pfam" id="PF00593"/>
    </source>
</evidence>
<evidence type="ECO:0000313" key="14">
    <source>
        <dbReference type="Proteomes" id="UP000433104"/>
    </source>
</evidence>
<dbReference type="InterPro" id="IPR039426">
    <property type="entry name" value="TonB-dep_rcpt-like"/>
</dbReference>
<keyword evidence="2 8" id="KW-0813">Transport</keyword>
<organism evidence="13 14">
    <name type="scientific">Parapontixanthobacter aurantiacus</name>
    <dbReference type="NCBI Taxonomy" id="1463599"/>
    <lineage>
        <taxon>Bacteria</taxon>
        <taxon>Pseudomonadati</taxon>
        <taxon>Pseudomonadota</taxon>
        <taxon>Alphaproteobacteria</taxon>
        <taxon>Sphingomonadales</taxon>
        <taxon>Erythrobacteraceae</taxon>
        <taxon>Parapontixanthobacter</taxon>
    </lineage>
</organism>
<comment type="caution">
    <text evidence="13">The sequence shown here is derived from an EMBL/GenBank/DDBJ whole genome shotgun (WGS) entry which is preliminary data.</text>
</comment>
<name>A0A844ZJ68_9SPHN</name>
<evidence type="ECO:0000256" key="6">
    <source>
        <dbReference type="ARBA" id="ARBA00023136"/>
    </source>
</evidence>
<evidence type="ECO:0000256" key="10">
    <source>
        <dbReference type="SAM" id="SignalP"/>
    </source>
</evidence>
<protein>
    <submittedName>
        <fullName evidence="13">TonB-dependent receptor</fullName>
    </submittedName>
</protein>
<dbReference type="Gene3D" id="2.170.130.10">
    <property type="entry name" value="TonB-dependent receptor, plug domain"/>
    <property type="match status" value="1"/>
</dbReference>
<keyword evidence="14" id="KW-1185">Reference proteome</keyword>
<accession>A0A844ZJ68</accession>
<keyword evidence="5 9" id="KW-0798">TonB box</keyword>
<evidence type="ECO:0000256" key="4">
    <source>
        <dbReference type="ARBA" id="ARBA00022692"/>
    </source>
</evidence>
<gene>
    <name evidence="13" type="ORF">GRI38_13060</name>
</gene>
<comment type="subcellular location">
    <subcellularLocation>
        <location evidence="1 8">Cell outer membrane</location>
        <topology evidence="1 8">Multi-pass membrane protein</topology>
    </subcellularLocation>
</comment>
<dbReference type="InterPro" id="IPR036942">
    <property type="entry name" value="Beta-barrel_TonB_sf"/>
</dbReference>
<feature type="signal peptide" evidence="10">
    <location>
        <begin position="1"/>
        <end position="32"/>
    </location>
</feature>
<dbReference type="InterPro" id="IPR037066">
    <property type="entry name" value="Plug_dom_sf"/>
</dbReference>
<keyword evidence="6 8" id="KW-0472">Membrane</keyword>